<evidence type="ECO:0000256" key="3">
    <source>
        <dbReference type="ARBA" id="ARBA00022741"/>
    </source>
</evidence>
<dbReference type="Proteomes" id="UP001220478">
    <property type="component" value="Chromosome"/>
</dbReference>
<dbReference type="GO" id="GO:0016874">
    <property type="term" value="F:ligase activity"/>
    <property type="evidence" value="ECO:0007669"/>
    <property type="project" value="UniProtKB-KW"/>
</dbReference>
<evidence type="ECO:0000256" key="7">
    <source>
        <dbReference type="ARBA" id="ARBA00023306"/>
    </source>
</evidence>
<dbReference type="RefSeq" id="WP_315568599.1">
    <property type="nucleotide sequence ID" value="NZ_CP118866.1"/>
</dbReference>
<dbReference type="InterPro" id="IPR051046">
    <property type="entry name" value="MurCDEF_CellWall_CoF430Synth"/>
</dbReference>
<keyword evidence="8" id="KW-0961">Cell wall biogenesis/degradation</keyword>
<sequence length="516" mass="57587">METLTIAKLLEIWPDSQLICGQATQTFANIKTDSRTDLHNQVFIALKGERFDGHDYLLPAIKRGAVAVVIDQSSKLDEKLQQTADNQHCSVVKVPNTWAAFYKFAAFCRSEFHRPVIAVTGSVGKTSSRCMISRSLKGQGNIVETEYNLNNEVGISQTLERLHEQEAAYAIVEMGIDSIGEMARETALVQPDVAIITGIGFSHIDHFQNRQILLREKTSILNGLRPDGSLLLPFNDDLLIKYAEFHKLAAHLHLYLYGLESDFVPAKAAEFPADVTWVIGGQRTLAENAAGQLQQTFKVNIVHFQGDKQEISQTTSVTLATPAQHHAQNACLAIACNVALHLPIEPAARNLAEYKGANGRERILKIANTVLLDDSYNAASSSFKAVLDTAELLCRQYRLPKMVAVCGSINELGAYSESEHCKVGTYLAEHNLERIYFVGHGAYYMQAAYLTACEDKGRKAARCKTYRQREDLDEDLLRELQRDELIFFKGSHSFALGESVEKVWDELNYRVQNGKY</sequence>
<dbReference type="InterPro" id="IPR036565">
    <property type="entry name" value="Mur-like_cat_sf"/>
</dbReference>
<evidence type="ECO:0000313" key="13">
    <source>
        <dbReference type="Proteomes" id="UP001220478"/>
    </source>
</evidence>
<keyword evidence="7" id="KW-0131">Cell cycle</keyword>
<evidence type="ECO:0000256" key="6">
    <source>
        <dbReference type="ARBA" id="ARBA00022984"/>
    </source>
</evidence>
<name>A0ABY8C5E1_9FIRM</name>
<keyword evidence="5" id="KW-0133">Cell shape</keyword>
<proteinExistence type="predicted"/>
<feature type="domain" description="Mur ligase central" evidence="11">
    <location>
        <begin position="119"/>
        <end position="336"/>
    </location>
</feature>
<protein>
    <submittedName>
        <fullName evidence="12">UDP-N-acetylmuramoyl-tripeptide--D-alanyl-D-alanine ligase</fullName>
    </submittedName>
</protein>
<accession>A0ABY8C5E1</accession>
<keyword evidence="6" id="KW-0573">Peptidoglycan synthesis</keyword>
<evidence type="ECO:0000256" key="1">
    <source>
        <dbReference type="ARBA" id="ARBA00022598"/>
    </source>
</evidence>
<dbReference type="InterPro" id="IPR036615">
    <property type="entry name" value="Mur_ligase_C_dom_sf"/>
</dbReference>
<dbReference type="Pfam" id="PF08245">
    <property type="entry name" value="Mur_ligase_M"/>
    <property type="match status" value="1"/>
</dbReference>
<evidence type="ECO:0000256" key="5">
    <source>
        <dbReference type="ARBA" id="ARBA00022960"/>
    </source>
</evidence>
<evidence type="ECO:0000256" key="2">
    <source>
        <dbReference type="ARBA" id="ARBA00022618"/>
    </source>
</evidence>
<organism evidence="12 13">
    <name type="scientific">Amygdalobacter indicium</name>
    <dbReference type="NCBI Taxonomy" id="3029272"/>
    <lineage>
        <taxon>Bacteria</taxon>
        <taxon>Bacillati</taxon>
        <taxon>Bacillota</taxon>
        <taxon>Clostridia</taxon>
        <taxon>Eubacteriales</taxon>
        <taxon>Oscillospiraceae</taxon>
        <taxon>Amygdalobacter</taxon>
    </lineage>
</organism>
<dbReference type="PANTHER" id="PTHR43024">
    <property type="entry name" value="UDP-N-ACETYLMURAMOYL-TRIPEPTIDE--D-ALANYL-D-ALANINE LIGASE"/>
    <property type="match status" value="1"/>
</dbReference>
<keyword evidence="13" id="KW-1185">Reference proteome</keyword>
<dbReference type="Gene3D" id="3.90.190.20">
    <property type="entry name" value="Mur ligase, C-terminal domain"/>
    <property type="match status" value="1"/>
</dbReference>
<keyword evidence="1 12" id="KW-0436">Ligase</keyword>
<dbReference type="PANTHER" id="PTHR43024:SF1">
    <property type="entry name" value="UDP-N-ACETYLMURAMOYL-TRIPEPTIDE--D-ALANYL-D-ALANINE LIGASE"/>
    <property type="match status" value="1"/>
</dbReference>
<evidence type="ECO:0000259" key="11">
    <source>
        <dbReference type="Pfam" id="PF08245"/>
    </source>
</evidence>
<evidence type="ECO:0000259" key="9">
    <source>
        <dbReference type="Pfam" id="PF01225"/>
    </source>
</evidence>
<dbReference type="InterPro" id="IPR000713">
    <property type="entry name" value="Mur_ligase_N"/>
</dbReference>
<dbReference type="Pfam" id="PF01225">
    <property type="entry name" value="Mur_ligase"/>
    <property type="match status" value="1"/>
</dbReference>
<evidence type="ECO:0000313" key="12">
    <source>
        <dbReference type="EMBL" id="WEG35903.1"/>
    </source>
</evidence>
<keyword evidence="3" id="KW-0547">Nucleotide-binding</keyword>
<feature type="domain" description="Mur ligase C-terminal" evidence="10">
    <location>
        <begin position="364"/>
        <end position="491"/>
    </location>
</feature>
<dbReference type="EMBL" id="CP118868">
    <property type="protein sequence ID" value="WEG35903.1"/>
    <property type="molecule type" value="Genomic_DNA"/>
</dbReference>
<dbReference type="Gene3D" id="3.40.1390.10">
    <property type="entry name" value="MurE/MurF, N-terminal domain"/>
    <property type="match status" value="1"/>
</dbReference>
<dbReference type="InterPro" id="IPR013221">
    <property type="entry name" value="Mur_ligase_cen"/>
</dbReference>
<reference evidence="12 13" key="1">
    <citation type="submission" date="2023-02" db="EMBL/GenBank/DDBJ databases">
        <title>Novel Oscillospiraceae bacterial genomes.</title>
        <authorList>
            <person name="Srinivasan S."/>
            <person name="Austin M.N."/>
            <person name="Fiedler T.L."/>
            <person name="Strenk S.M."/>
            <person name="Agnew K.J."/>
            <person name="Nagana Gowda G.A."/>
            <person name="Raftery D."/>
            <person name="Beamer M.A."/>
            <person name="Achilles S.L."/>
            <person name="Wiesenfeld H.C."/>
            <person name="Fredricks D.N."/>
            <person name="Hillier S.L."/>
        </authorList>
    </citation>
    <scope>NUCLEOTIDE SEQUENCE [LARGE SCALE GENOMIC DNA]</scope>
    <source>
        <strain evidence="12 13">CHIC02 1186E3-8</strain>
    </source>
</reference>
<dbReference type="SUPFAM" id="SSF53623">
    <property type="entry name" value="MurD-like peptide ligases, catalytic domain"/>
    <property type="match status" value="1"/>
</dbReference>
<gene>
    <name evidence="12" type="ORF">PYS61_01680</name>
</gene>
<keyword evidence="4" id="KW-0067">ATP-binding</keyword>
<dbReference type="SUPFAM" id="SSF63418">
    <property type="entry name" value="MurE/MurF N-terminal domain"/>
    <property type="match status" value="1"/>
</dbReference>
<dbReference type="SUPFAM" id="SSF53244">
    <property type="entry name" value="MurD-like peptide ligases, peptide-binding domain"/>
    <property type="match status" value="1"/>
</dbReference>
<dbReference type="InterPro" id="IPR004101">
    <property type="entry name" value="Mur_ligase_C"/>
</dbReference>
<keyword evidence="2" id="KW-0132">Cell division</keyword>
<evidence type="ECO:0000256" key="8">
    <source>
        <dbReference type="ARBA" id="ARBA00023316"/>
    </source>
</evidence>
<dbReference type="Gene3D" id="3.40.1190.10">
    <property type="entry name" value="Mur-like, catalytic domain"/>
    <property type="match status" value="1"/>
</dbReference>
<evidence type="ECO:0000256" key="4">
    <source>
        <dbReference type="ARBA" id="ARBA00022840"/>
    </source>
</evidence>
<dbReference type="InterPro" id="IPR035911">
    <property type="entry name" value="MurE/MurF_N"/>
</dbReference>
<evidence type="ECO:0000259" key="10">
    <source>
        <dbReference type="Pfam" id="PF02875"/>
    </source>
</evidence>
<dbReference type="Pfam" id="PF02875">
    <property type="entry name" value="Mur_ligase_C"/>
    <property type="match status" value="1"/>
</dbReference>
<feature type="domain" description="Mur ligase N-terminal catalytic" evidence="9">
    <location>
        <begin position="28"/>
        <end position="96"/>
    </location>
</feature>